<evidence type="ECO:0000259" key="1">
    <source>
        <dbReference type="Pfam" id="PF07484"/>
    </source>
</evidence>
<keyword evidence="3" id="KW-1185">Reference proteome</keyword>
<feature type="domain" description="Phage tail collar" evidence="1">
    <location>
        <begin position="148"/>
        <end position="195"/>
    </location>
</feature>
<dbReference type="Pfam" id="PF07484">
    <property type="entry name" value="Collar"/>
    <property type="match status" value="1"/>
</dbReference>
<dbReference type="Gene3D" id="3.90.1340.10">
    <property type="entry name" value="Phage tail collar domain"/>
    <property type="match status" value="1"/>
</dbReference>
<comment type="caution">
    <text evidence="2">The sequence shown here is derived from an EMBL/GenBank/DDBJ whole genome shotgun (WGS) entry which is preliminary data.</text>
</comment>
<sequence length="306" mass="33218">MGKITEQSQWEDDVYLIEKQDKVLGGELGVINVQAKQLANRTKYLKGQVDIINQDRTGYAPKASPEFTGFPTAPTANSGTNNAQIATTAFVKNAIAALVGSAPAALDTLEELARALAGDANLKATLLAAIGEKANATDFNALHDLFIGIPIPYPLSTVPTGCLAMNGQRFDKSRYPKLALKYPSGTLPDMRGEFIRGLDNGRNIDSGRGILSSQSDEIRSHTHKFRYVGQNQRAESNRTNIIDQLTVGDSVFRTDRPNDAIIKVANESDVKYGKTPFADVSIYINNAGGAETRPRNIAYHYICLAE</sequence>
<organism evidence="2 3">
    <name type="scientific">Haemophilus parainfluenzae HK2019</name>
    <dbReference type="NCBI Taxonomy" id="1095746"/>
    <lineage>
        <taxon>Bacteria</taxon>
        <taxon>Pseudomonadati</taxon>
        <taxon>Pseudomonadota</taxon>
        <taxon>Gammaproteobacteria</taxon>
        <taxon>Pasteurellales</taxon>
        <taxon>Pasteurellaceae</taxon>
        <taxon>Haemophilus</taxon>
    </lineage>
</organism>
<dbReference type="SUPFAM" id="SSF88874">
    <property type="entry name" value="Receptor-binding domain of short tail fibre protein gp12"/>
    <property type="match status" value="1"/>
</dbReference>
<evidence type="ECO:0000313" key="2">
    <source>
        <dbReference type="EMBL" id="EIJ28631.1"/>
    </source>
</evidence>
<dbReference type="EMBL" id="AJTC01000042">
    <property type="protein sequence ID" value="EIJ28631.1"/>
    <property type="molecule type" value="Genomic_DNA"/>
</dbReference>
<evidence type="ECO:0000313" key="3">
    <source>
        <dbReference type="Proteomes" id="UP000003778"/>
    </source>
</evidence>
<dbReference type="PANTHER" id="PTHR35191:SF1">
    <property type="entry name" value="PROPHAGE SIDE TAIL FIBER PROTEIN HOMOLOG STFQ-RELATED"/>
    <property type="match status" value="1"/>
</dbReference>
<dbReference type="Proteomes" id="UP000003778">
    <property type="component" value="Unassembled WGS sequence"/>
</dbReference>
<gene>
    <name evidence="2" type="ORF">HMPREF1119_1033</name>
</gene>
<reference evidence="2 3" key="1">
    <citation type="submission" date="2012-04" db="EMBL/GenBank/DDBJ databases">
        <authorList>
            <person name="Durkin A.S."/>
            <person name="McCorrison J."/>
            <person name="Torralba M."/>
            <person name="Gillis M."/>
            <person name="Methe B."/>
            <person name="Sutton G."/>
            <person name="Nelson K.E."/>
        </authorList>
    </citation>
    <scope>NUCLEOTIDE SEQUENCE [LARGE SCALE GENOMIC DNA]</scope>
    <source>
        <strain evidence="2 3">HK2019</strain>
    </source>
</reference>
<dbReference type="InterPro" id="IPR037053">
    <property type="entry name" value="Phage_tail_collar_dom_sf"/>
</dbReference>
<dbReference type="InterPro" id="IPR011083">
    <property type="entry name" value="Phage_tail_collar_dom"/>
</dbReference>
<accession>A0ABP2NUS4</accession>
<dbReference type="InterPro" id="IPR051934">
    <property type="entry name" value="Phage_Tail_Fiber_Structural"/>
</dbReference>
<dbReference type="PANTHER" id="PTHR35191">
    <property type="entry name" value="PROPHAGE SIDE TAIL FIBER PROTEIN HOMOLOG STFQ-RELATED"/>
    <property type="match status" value="1"/>
</dbReference>
<protein>
    <submittedName>
        <fullName evidence="2">Phage tail collar domain protein</fullName>
    </submittedName>
</protein>
<name>A0ABP2NUS4_HAEPA</name>
<dbReference type="RefSeq" id="WP_005700139.1">
    <property type="nucleotide sequence ID" value="NZ_AJTC01000042.1"/>
</dbReference>
<proteinExistence type="predicted"/>